<dbReference type="EMBL" id="MHIT01000016">
    <property type="protein sequence ID" value="OGY56833.1"/>
    <property type="molecule type" value="Genomic_DNA"/>
</dbReference>
<comment type="caution">
    <text evidence="2">The sequence shown here is derived from an EMBL/GenBank/DDBJ whole genome shotgun (WGS) entry which is preliminary data.</text>
</comment>
<sequence length="501" mass="55484">MLKDKIFSAAVSLLGKLSPKVRVAGLQINGSVIRFCRLSGAQKEQLLTLRLPPGIVEKGEVKNKEGLIKILTDLHKQIEPHPRKSVSVILTIPIDNVYLQPITLPDLPSKSLIESVRLNLEMVSPIEIGNAYYDWQAVGQSGGENPKEIIGAFVNRRIINDFLQSVQAAGFNVAAVEFSTLSLVRVAVQSGFIEATKPSLLLEIDSEGLSLAVSHAGSLFFHYFVSWDDFRGNQKDISLEKYKEGLADEIRKITNFYSASTKIYTIKDLVLVSTSLIEETKGVIAQSFPQIQVRVADTDKVNPALGVALRSLKPRSQDFEISLSDLSTEEVFENYRLTRFISAWRNIILTISGFLLVLFLASAVLFQYISAKSGTSDPLRNNPQVQEELLGLERQAETFNNLLAIVGKLSSERSKLYGLLIKLRDVAGQQITLNLIDFESGSSRIALGGVGVSERAVADFKNRLIEQPQFEGVSLSLSNIRIQPDGQADFTIDLRIRDFNF</sequence>
<name>A0A1G1YWS8_9BACT</name>
<dbReference type="AlphaFoldDB" id="A0A1G1YWS8"/>
<protein>
    <recommendedName>
        <fullName evidence="4">SHS2 domain-containing protein</fullName>
    </recommendedName>
</protein>
<evidence type="ECO:0000256" key="1">
    <source>
        <dbReference type="SAM" id="Phobius"/>
    </source>
</evidence>
<proteinExistence type="predicted"/>
<dbReference type="Proteomes" id="UP000177062">
    <property type="component" value="Unassembled WGS sequence"/>
</dbReference>
<dbReference type="InterPro" id="IPR043129">
    <property type="entry name" value="ATPase_NBD"/>
</dbReference>
<keyword evidence="1" id="KW-0812">Transmembrane</keyword>
<keyword evidence="1" id="KW-1133">Transmembrane helix</keyword>
<evidence type="ECO:0000313" key="2">
    <source>
        <dbReference type="EMBL" id="OGY56833.1"/>
    </source>
</evidence>
<feature type="transmembrane region" description="Helical" evidence="1">
    <location>
        <begin position="346"/>
        <end position="369"/>
    </location>
</feature>
<dbReference type="Gene3D" id="3.30.1490.300">
    <property type="match status" value="1"/>
</dbReference>
<evidence type="ECO:0008006" key="4">
    <source>
        <dbReference type="Google" id="ProtNLM"/>
    </source>
</evidence>
<accession>A0A1G1YWS8</accession>
<reference evidence="2 3" key="1">
    <citation type="journal article" date="2016" name="Nat. Commun.">
        <title>Thousands of microbial genomes shed light on interconnected biogeochemical processes in an aquifer system.</title>
        <authorList>
            <person name="Anantharaman K."/>
            <person name="Brown C.T."/>
            <person name="Hug L.A."/>
            <person name="Sharon I."/>
            <person name="Castelle C.J."/>
            <person name="Probst A.J."/>
            <person name="Thomas B.C."/>
            <person name="Singh A."/>
            <person name="Wilkins M.J."/>
            <person name="Karaoz U."/>
            <person name="Brodie E.L."/>
            <person name="Williams K.H."/>
            <person name="Hubbard S.S."/>
            <person name="Banfield J.F."/>
        </authorList>
    </citation>
    <scope>NUCLEOTIDE SEQUENCE [LARGE SCALE GENOMIC DNA]</scope>
</reference>
<organism evidence="2 3">
    <name type="scientific">Candidatus Colwellbacteria bacterium RBG_13_48_8</name>
    <dbReference type="NCBI Taxonomy" id="1797685"/>
    <lineage>
        <taxon>Bacteria</taxon>
        <taxon>Candidatus Colwelliibacteriota</taxon>
    </lineage>
</organism>
<evidence type="ECO:0000313" key="3">
    <source>
        <dbReference type="Proteomes" id="UP000177062"/>
    </source>
</evidence>
<gene>
    <name evidence="2" type="ORF">A2Y84_01685</name>
</gene>
<dbReference type="SUPFAM" id="SSF53067">
    <property type="entry name" value="Actin-like ATPase domain"/>
    <property type="match status" value="1"/>
</dbReference>
<keyword evidence="1" id="KW-0472">Membrane</keyword>
<dbReference type="Gene3D" id="3.30.420.40">
    <property type="match status" value="2"/>
</dbReference>